<proteinExistence type="predicted"/>
<evidence type="ECO:0000313" key="1">
    <source>
        <dbReference type="EMBL" id="KAK3762645.1"/>
    </source>
</evidence>
<dbReference type="Proteomes" id="UP001283361">
    <property type="component" value="Unassembled WGS sequence"/>
</dbReference>
<evidence type="ECO:0000313" key="2">
    <source>
        <dbReference type="Proteomes" id="UP001283361"/>
    </source>
</evidence>
<organism evidence="1 2">
    <name type="scientific">Elysia crispata</name>
    <name type="common">lettuce slug</name>
    <dbReference type="NCBI Taxonomy" id="231223"/>
    <lineage>
        <taxon>Eukaryota</taxon>
        <taxon>Metazoa</taxon>
        <taxon>Spiralia</taxon>
        <taxon>Lophotrochozoa</taxon>
        <taxon>Mollusca</taxon>
        <taxon>Gastropoda</taxon>
        <taxon>Heterobranchia</taxon>
        <taxon>Euthyneura</taxon>
        <taxon>Panpulmonata</taxon>
        <taxon>Sacoglossa</taxon>
        <taxon>Placobranchoidea</taxon>
        <taxon>Plakobranchidae</taxon>
        <taxon>Elysia</taxon>
    </lineage>
</organism>
<sequence length="83" mass="9505">MTDFYGDTRCFSWKTDSQVCYFCQGFPLRLTTPKIVIWRAGMDFPQGKKLTVFLDITRCDSNYLLLANCAVMLHEGGSLELLI</sequence>
<comment type="caution">
    <text evidence="1">The sequence shown here is derived from an EMBL/GenBank/DDBJ whole genome shotgun (WGS) entry which is preliminary data.</text>
</comment>
<dbReference type="EMBL" id="JAWDGP010004673">
    <property type="protein sequence ID" value="KAK3762645.1"/>
    <property type="molecule type" value="Genomic_DNA"/>
</dbReference>
<reference evidence="1" key="1">
    <citation type="journal article" date="2023" name="G3 (Bethesda)">
        <title>A reference genome for the long-term kleptoplast-retaining sea slug Elysia crispata morphotype clarki.</title>
        <authorList>
            <person name="Eastman K.E."/>
            <person name="Pendleton A.L."/>
            <person name="Shaikh M.A."/>
            <person name="Suttiyut T."/>
            <person name="Ogas R."/>
            <person name="Tomko P."/>
            <person name="Gavelis G."/>
            <person name="Widhalm J.R."/>
            <person name="Wisecaver J.H."/>
        </authorList>
    </citation>
    <scope>NUCLEOTIDE SEQUENCE</scope>
    <source>
        <strain evidence="1">ECLA1</strain>
    </source>
</reference>
<keyword evidence="2" id="KW-1185">Reference proteome</keyword>
<gene>
    <name evidence="1" type="ORF">RRG08_000927</name>
</gene>
<dbReference type="AlphaFoldDB" id="A0AAE1DAE0"/>
<accession>A0AAE1DAE0</accession>
<name>A0AAE1DAE0_9GAST</name>
<protein>
    <submittedName>
        <fullName evidence="1">Uncharacterized protein</fullName>
    </submittedName>
</protein>